<name>X1BZP3_9ZZZZ</name>
<gene>
    <name evidence="1" type="ORF">S01H4_35300</name>
</gene>
<reference evidence="1" key="1">
    <citation type="journal article" date="2014" name="Front. Microbiol.">
        <title>High frequency of phylogenetically diverse reductive dehalogenase-homologous genes in deep subseafloor sedimentary metagenomes.</title>
        <authorList>
            <person name="Kawai M."/>
            <person name="Futagami T."/>
            <person name="Toyoda A."/>
            <person name="Takaki Y."/>
            <person name="Nishi S."/>
            <person name="Hori S."/>
            <person name="Arai W."/>
            <person name="Tsubouchi T."/>
            <person name="Morono Y."/>
            <person name="Uchiyama I."/>
            <person name="Ito T."/>
            <person name="Fujiyama A."/>
            <person name="Inagaki F."/>
            <person name="Takami H."/>
        </authorList>
    </citation>
    <scope>NUCLEOTIDE SEQUENCE</scope>
    <source>
        <strain evidence="1">Expedition CK06-06</strain>
    </source>
</reference>
<dbReference type="EMBL" id="BART01018751">
    <property type="protein sequence ID" value="GAG77611.1"/>
    <property type="molecule type" value="Genomic_DNA"/>
</dbReference>
<proteinExistence type="predicted"/>
<accession>X1BZP3</accession>
<feature type="non-terminal residue" evidence="1">
    <location>
        <position position="50"/>
    </location>
</feature>
<organism evidence="1">
    <name type="scientific">marine sediment metagenome</name>
    <dbReference type="NCBI Taxonomy" id="412755"/>
    <lineage>
        <taxon>unclassified sequences</taxon>
        <taxon>metagenomes</taxon>
        <taxon>ecological metagenomes</taxon>
    </lineage>
</organism>
<protein>
    <submittedName>
        <fullName evidence="1">Uncharacterized protein</fullName>
    </submittedName>
</protein>
<comment type="caution">
    <text evidence="1">The sequence shown here is derived from an EMBL/GenBank/DDBJ whole genome shotgun (WGS) entry which is preliminary data.</text>
</comment>
<sequence length="50" mass="5747">MVKLYVKEGEKPYCAKCGKIMTSNTCKCGWIATIKYYDPSKLPCKYLGKY</sequence>
<evidence type="ECO:0000313" key="1">
    <source>
        <dbReference type="EMBL" id="GAG77611.1"/>
    </source>
</evidence>
<dbReference type="AlphaFoldDB" id="X1BZP3"/>